<dbReference type="InterPro" id="IPR036388">
    <property type="entry name" value="WH-like_DNA-bd_sf"/>
</dbReference>
<reference evidence="2 3" key="1">
    <citation type="submission" date="2020-07" db="EMBL/GenBank/DDBJ databases">
        <authorList>
            <person name="Cui H."/>
        </authorList>
    </citation>
    <scope>NUCLEOTIDE SEQUENCE [LARGE SCALE GENOMIC DNA]</scope>
    <source>
        <strain evidence="2 3">YPL8</strain>
    </source>
</reference>
<organism evidence="2 3">
    <name type="scientific">Natrinema halophilum</name>
    <dbReference type="NCBI Taxonomy" id="1699371"/>
    <lineage>
        <taxon>Archaea</taxon>
        <taxon>Methanobacteriati</taxon>
        <taxon>Methanobacteriota</taxon>
        <taxon>Stenosarchaea group</taxon>
        <taxon>Halobacteria</taxon>
        <taxon>Halobacteriales</taxon>
        <taxon>Natrialbaceae</taxon>
        <taxon>Natrinema</taxon>
    </lineage>
</organism>
<dbReference type="GeneID" id="56031920"/>
<protein>
    <submittedName>
        <fullName evidence="2">Helix-turn-helix transcriptional regulator</fullName>
    </submittedName>
</protein>
<dbReference type="Pfam" id="PF13412">
    <property type="entry name" value="HTH_24"/>
    <property type="match status" value="1"/>
</dbReference>
<proteinExistence type="predicted"/>
<feature type="compositionally biased region" description="Basic and acidic residues" evidence="1">
    <location>
        <begin position="1"/>
        <end position="16"/>
    </location>
</feature>
<dbReference type="InterPro" id="IPR036390">
    <property type="entry name" value="WH_DNA-bd_sf"/>
</dbReference>
<dbReference type="RefSeq" id="WP_179259351.1">
    <property type="nucleotide sequence ID" value="NZ_CP058601.1"/>
</dbReference>
<keyword evidence="3" id="KW-1185">Reference proteome</keyword>
<sequence length="77" mass="8865">MGEDRERNEGGRFEPEHTDEEVLEAVRKHEPAGTKEVADELDIARQSADYRLRRLLDEGRVSKKKVGNSLVWSVEED</sequence>
<evidence type="ECO:0000313" key="2">
    <source>
        <dbReference type="EMBL" id="QLG47609.1"/>
    </source>
</evidence>
<dbReference type="KEGG" id="haly:HYG82_01475"/>
<gene>
    <name evidence="2" type="ORF">HYG82_01475</name>
</gene>
<evidence type="ECO:0000256" key="1">
    <source>
        <dbReference type="SAM" id="MobiDB-lite"/>
    </source>
</evidence>
<dbReference type="AlphaFoldDB" id="A0A7D5GQD1"/>
<accession>A0A7D5GQD1</accession>
<feature type="region of interest" description="Disordered" evidence="1">
    <location>
        <begin position="1"/>
        <end position="21"/>
    </location>
</feature>
<dbReference type="Proteomes" id="UP000509241">
    <property type="component" value="Chromosome"/>
</dbReference>
<dbReference type="SUPFAM" id="SSF46785">
    <property type="entry name" value="Winged helix' DNA-binding domain"/>
    <property type="match status" value="1"/>
</dbReference>
<evidence type="ECO:0000313" key="3">
    <source>
        <dbReference type="Proteomes" id="UP000509241"/>
    </source>
</evidence>
<name>A0A7D5GQD1_9EURY</name>
<dbReference type="OrthoDB" id="174131at2157"/>
<dbReference type="EMBL" id="CP058601">
    <property type="protein sequence ID" value="QLG47609.1"/>
    <property type="molecule type" value="Genomic_DNA"/>
</dbReference>
<dbReference type="Gene3D" id="1.10.10.10">
    <property type="entry name" value="Winged helix-like DNA-binding domain superfamily/Winged helix DNA-binding domain"/>
    <property type="match status" value="1"/>
</dbReference>